<dbReference type="Proteomes" id="UP000793456">
    <property type="component" value="Chromosome XXII"/>
</dbReference>
<evidence type="ECO:0000313" key="1">
    <source>
        <dbReference type="EMBL" id="TMS03696.1"/>
    </source>
</evidence>
<evidence type="ECO:0000313" key="2">
    <source>
        <dbReference type="Proteomes" id="UP000793456"/>
    </source>
</evidence>
<accession>A0ACD3Q912</accession>
<keyword evidence="2" id="KW-1185">Reference proteome</keyword>
<dbReference type="EMBL" id="CM011695">
    <property type="protein sequence ID" value="TMS03696.1"/>
    <property type="molecule type" value="Genomic_DNA"/>
</dbReference>
<protein>
    <submittedName>
        <fullName evidence="1">Uncharacterized protein</fullName>
    </submittedName>
</protein>
<gene>
    <name evidence="1" type="ORF">E3U43_000585</name>
</gene>
<proteinExistence type="predicted"/>
<reference evidence="1" key="1">
    <citation type="submission" date="2018-11" db="EMBL/GenBank/DDBJ databases">
        <title>The sequence and de novo assembly of Larimichthys crocea genome using PacBio and Hi-C technologies.</title>
        <authorList>
            <person name="Xu P."/>
            <person name="Chen B."/>
            <person name="Zhou Z."/>
            <person name="Ke Q."/>
            <person name="Wu Y."/>
            <person name="Bai H."/>
            <person name="Pu F."/>
        </authorList>
    </citation>
    <scope>NUCLEOTIDE SEQUENCE</scope>
    <source>
        <tissue evidence="1">Muscle</tissue>
    </source>
</reference>
<comment type="caution">
    <text evidence="1">The sequence shown here is derived from an EMBL/GenBank/DDBJ whole genome shotgun (WGS) entry which is preliminary data.</text>
</comment>
<organism evidence="1 2">
    <name type="scientific">Larimichthys crocea</name>
    <name type="common">Large yellow croaker</name>
    <name type="synonym">Pseudosciaena crocea</name>
    <dbReference type="NCBI Taxonomy" id="215358"/>
    <lineage>
        <taxon>Eukaryota</taxon>
        <taxon>Metazoa</taxon>
        <taxon>Chordata</taxon>
        <taxon>Craniata</taxon>
        <taxon>Vertebrata</taxon>
        <taxon>Euteleostomi</taxon>
        <taxon>Actinopterygii</taxon>
        <taxon>Neopterygii</taxon>
        <taxon>Teleostei</taxon>
        <taxon>Neoteleostei</taxon>
        <taxon>Acanthomorphata</taxon>
        <taxon>Eupercaria</taxon>
        <taxon>Sciaenidae</taxon>
        <taxon>Larimichthys</taxon>
    </lineage>
</organism>
<name>A0ACD3Q912_LARCR</name>
<sequence>MRMEGRSGLEHVKKIRTNASVNHRHSAMVGPDLFLIKIDLSPLTGNNVHEPMSALCAVFTSFKTELNCCSETAQRQSRDLERTWRQHTATSIRKTTELPGLQTPHEAF</sequence>